<comment type="caution">
    <text evidence="8">The sequence shown here is derived from an EMBL/GenBank/DDBJ whole genome shotgun (WGS) entry which is preliminary data.</text>
</comment>
<dbReference type="InterPro" id="IPR051907">
    <property type="entry name" value="DoxX-like_oxidoreductase"/>
</dbReference>
<dbReference type="AlphaFoldDB" id="A0A2S9GXQ8"/>
<sequence length="141" mass="15548">MLTIDRNKNALIFLRILISCLIAVHGWHRLIYSDPADLGGAITDFGFPVGLALGWLITLVEAFGAPLFAMGWLVFPLGVFYTFVYVMAIIFYHAPHGWFSSGSGADGCEYAVLLVGGLLCVSTQHVPTWITVRGLKFWQRA</sequence>
<keyword evidence="9" id="KW-1185">Reference proteome</keyword>
<evidence type="ECO:0000256" key="1">
    <source>
        <dbReference type="ARBA" id="ARBA00004651"/>
    </source>
</evidence>
<keyword evidence="5 7" id="KW-1133">Transmembrane helix</keyword>
<accession>A0A2S9GXQ8</accession>
<feature type="transmembrane region" description="Helical" evidence="7">
    <location>
        <begin position="12"/>
        <end position="32"/>
    </location>
</feature>
<keyword evidence="3" id="KW-1003">Cell membrane</keyword>
<evidence type="ECO:0000256" key="7">
    <source>
        <dbReference type="SAM" id="Phobius"/>
    </source>
</evidence>
<dbReference type="Proteomes" id="UP000237839">
    <property type="component" value="Unassembled WGS sequence"/>
</dbReference>
<dbReference type="PANTHER" id="PTHR33452:SF1">
    <property type="entry name" value="INNER MEMBRANE PROTEIN YPHA-RELATED"/>
    <property type="match status" value="1"/>
</dbReference>
<comment type="similarity">
    <text evidence="2">Belongs to the DoxX family.</text>
</comment>
<dbReference type="PANTHER" id="PTHR33452">
    <property type="entry name" value="OXIDOREDUCTASE CATD-RELATED"/>
    <property type="match status" value="1"/>
</dbReference>
<proteinExistence type="inferred from homology"/>
<evidence type="ECO:0000256" key="2">
    <source>
        <dbReference type="ARBA" id="ARBA00006679"/>
    </source>
</evidence>
<evidence type="ECO:0000256" key="6">
    <source>
        <dbReference type="ARBA" id="ARBA00023136"/>
    </source>
</evidence>
<keyword evidence="4 7" id="KW-0812">Transmembrane</keyword>
<evidence type="ECO:0000313" key="9">
    <source>
        <dbReference type="Proteomes" id="UP000237839"/>
    </source>
</evidence>
<gene>
    <name evidence="8" type="ORF">S2091_2865</name>
</gene>
<comment type="subcellular location">
    <subcellularLocation>
        <location evidence="1">Cell membrane</location>
        <topology evidence="1">Multi-pass membrane protein</topology>
    </subcellularLocation>
</comment>
<evidence type="ECO:0000313" key="8">
    <source>
        <dbReference type="EMBL" id="PRC92490.1"/>
    </source>
</evidence>
<protein>
    <submittedName>
        <fullName evidence="8">Putative membrane protein</fullName>
    </submittedName>
</protein>
<dbReference type="EMBL" id="PUGF01000013">
    <property type="protein sequence ID" value="PRC92490.1"/>
    <property type="molecule type" value="Genomic_DNA"/>
</dbReference>
<feature type="transmembrane region" description="Helical" evidence="7">
    <location>
        <begin position="67"/>
        <end position="90"/>
    </location>
</feature>
<evidence type="ECO:0000256" key="5">
    <source>
        <dbReference type="ARBA" id="ARBA00022989"/>
    </source>
</evidence>
<keyword evidence="6 7" id="KW-0472">Membrane</keyword>
<organism evidence="8 9">
    <name type="scientific">Solimicrobium silvestre</name>
    <dbReference type="NCBI Taxonomy" id="2099400"/>
    <lineage>
        <taxon>Bacteria</taxon>
        <taxon>Pseudomonadati</taxon>
        <taxon>Pseudomonadota</taxon>
        <taxon>Betaproteobacteria</taxon>
        <taxon>Burkholderiales</taxon>
        <taxon>Oxalobacteraceae</taxon>
        <taxon>Solimicrobium</taxon>
    </lineage>
</organism>
<dbReference type="InterPro" id="IPR032808">
    <property type="entry name" value="DoxX"/>
</dbReference>
<evidence type="ECO:0000256" key="3">
    <source>
        <dbReference type="ARBA" id="ARBA00022475"/>
    </source>
</evidence>
<dbReference type="OrthoDB" id="8778559at2"/>
<dbReference type="GO" id="GO:0005886">
    <property type="term" value="C:plasma membrane"/>
    <property type="evidence" value="ECO:0007669"/>
    <property type="project" value="UniProtKB-SubCell"/>
</dbReference>
<feature type="transmembrane region" description="Helical" evidence="7">
    <location>
        <begin position="110"/>
        <end position="132"/>
    </location>
</feature>
<reference evidence="8 9" key="1">
    <citation type="submission" date="2018-02" db="EMBL/GenBank/DDBJ databases">
        <title>Solimicrobium silvestre gen. nov., sp. nov., isolated from alpine forest soil.</title>
        <authorList>
            <person name="Margesin R."/>
            <person name="Albuquerque L."/>
            <person name="Zhang D.-C."/>
            <person name="Froufe H.J.C."/>
            <person name="Severino R."/>
            <person name="Roxo I."/>
            <person name="Egas C."/>
            <person name="Da Costa M.S."/>
        </authorList>
    </citation>
    <scope>NUCLEOTIDE SEQUENCE [LARGE SCALE GENOMIC DNA]</scope>
    <source>
        <strain evidence="8 9">S20-91</strain>
    </source>
</reference>
<dbReference type="RefSeq" id="WP_105532611.1">
    <property type="nucleotide sequence ID" value="NZ_PUGF01000013.1"/>
</dbReference>
<feature type="transmembrane region" description="Helical" evidence="7">
    <location>
        <begin position="38"/>
        <end position="60"/>
    </location>
</feature>
<dbReference type="Pfam" id="PF07681">
    <property type="entry name" value="DoxX"/>
    <property type="match status" value="1"/>
</dbReference>
<name>A0A2S9GXQ8_9BURK</name>
<evidence type="ECO:0000256" key="4">
    <source>
        <dbReference type="ARBA" id="ARBA00022692"/>
    </source>
</evidence>